<dbReference type="Proteomes" id="UP000195981">
    <property type="component" value="Unassembled WGS sequence"/>
</dbReference>
<evidence type="ECO:0000256" key="3">
    <source>
        <dbReference type="ARBA" id="ARBA00022729"/>
    </source>
</evidence>
<evidence type="ECO:0000256" key="2">
    <source>
        <dbReference type="ARBA" id="ARBA00022448"/>
    </source>
</evidence>
<keyword evidence="3 6" id="KW-0732">Signal</keyword>
<dbReference type="OrthoDB" id="9810636at2"/>
<name>A0A1X6X2Y5_9MICO</name>
<dbReference type="InterPro" id="IPR006311">
    <property type="entry name" value="TAT_signal"/>
</dbReference>
<dbReference type="Pfam" id="PF01297">
    <property type="entry name" value="ZnuA"/>
    <property type="match status" value="1"/>
</dbReference>
<reference evidence="7 8" key="1">
    <citation type="submission" date="2017-02" db="EMBL/GenBank/DDBJ databases">
        <authorList>
            <person name="Peterson S.W."/>
        </authorList>
    </citation>
    <scope>NUCLEOTIDE SEQUENCE [LARGE SCALE GENOMIC DNA]</scope>
    <source>
        <strain evidence="7 8">CIP104813</strain>
    </source>
</reference>
<evidence type="ECO:0000256" key="1">
    <source>
        <dbReference type="ARBA" id="ARBA00011028"/>
    </source>
</evidence>
<evidence type="ECO:0000313" key="7">
    <source>
        <dbReference type="EMBL" id="SLM92982.1"/>
    </source>
</evidence>
<protein>
    <submittedName>
        <fullName evidence="7">Zinc ABC transporter, periplasmic-binding protein ZnuA</fullName>
    </submittedName>
</protein>
<sequence length="329" mass="34688">MRTSLHLSSARNAPRPAAPGRRSVLAAGLVAPLALALSACGAQAGSDRPLVVVSCYGIEYAARLVAGDAAEVASLAKPGQEPHDLELSVSEIAGLEKVDVIIRIPGFQTALDEAITARGLEDRVLDVSTVVTLLPLEEHAEDHGGEETGADGHEGHDHGGLDPHMWTDPTLLAALATALGEHLGAVAPEEKETFTASAAEAVRLLEELDAELQQTFGAVEGEKVFVTSHTAFGYLAQRYGLEQIGISGIDPEVEPSPQRLLELQQVISERGVTTVFFEESASPKVAGTLARNVGVSSASLDNLETHLDASKDYRAVMRENAAKLVESWA</sequence>
<feature type="signal peptide" evidence="6">
    <location>
        <begin position="1"/>
        <end position="44"/>
    </location>
</feature>
<dbReference type="GO" id="GO:0030001">
    <property type="term" value="P:metal ion transport"/>
    <property type="evidence" value="ECO:0007669"/>
    <property type="project" value="InterPro"/>
</dbReference>
<gene>
    <name evidence="7" type="ORF">FM110_09070</name>
</gene>
<organism evidence="7 8">
    <name type="scientific">Brachybacterium nesterenkovii</name>
    <dbReference type="NCBI Taxonomy" id="47847"/>
    <lineage>
        <taxon>Bacteria</taxon>
        <taxon>Bacillati</taxon>
        <taxon>Actinomycetota</taxon>
        <taxon>Actinomycetes</taxon>
        <taxon>Micrococcales</taxon>
        <taxon>Dermabacteraceae</taxon>
        <taxon>Brachybacterium</taxon>
    </lineage>
</organism>
<dbReference type="AlphaFoldDB" id="A0A1X6X2Y5"/>
<evidence type="ECO:0000256" key="4">
    <source>
        <dbReference type="RuleBase" id="RU003512"/>
    </source>
</evidence>
<feature type="region of interest" description="Disordered" evidence="5">
    <location>
        <begin position="141"/>
        <end position="161"/>
    </location>
</feature>
<feature type="chain" id="PRO_5012439974" evidence="6">
    <location>
        <begin position="45"/>
        <end position="329"/>
    </location>
</feature>
<comment type="similarity">
    <text evidence="1 4">Belongs to the bacterial solute-binding protein 9 family.</text>
</comment>
<dbReference type="GO" id="GO:0007155">
    <property type="term" value="P:cell adhesion"/>
    <property type="evidence" value="ECO:0007669"/>
    <property type="project" value="InterPro"/>
</dbReference>
<dbReference type="EMBL" id="FWFG01000081">
    <property type="protein sequence ID" value="SLM92982.1"/>
    <property type="molecule type" value="Genomic_DNA"/>
</dbReference>
<dbReference type="GO" id="GO:0046872">
    <property type="term" value="F:metal ion binding"/>
    <property type="evidence" value="ECO:0007669"/>
    <property type="project" value="InterPro"/>
</dbReference>
<dbReference type="Gene3D" id="3.40.50.1980">
    <property type="entry name" value="Nitrogenase molybdenum iron protein domain"/>
    <property type="match status" value="2"/>
</dbReference>
<dbReference type="PRINTS" id="PR00690">
    <property type="entry name" value="ADHESNFAMILY"/>
</dbReference>
<dbReference type="InterPro" id="IPR050492">
    <property type="entry name" value="Bact_metal-bind_prot9"/>
</dbReference>
<evidence type="ECO:0000256" key="6">
    <source>
        <dbReference type="SAM" id="SignalP"/>
    </source>
</evidence>
<proteinExistence type="inferred from homology"/>
<dbReference type="RefSeq" id="WP_087104456.1">
    <property type="nucleotide sequence ID" value="NZ_FWFG01000081.1"/>
</dbReference>
<keyword evidence="8" id="KW-1185">Reference proteome</keyword>
<dbReference type="PANTHER" id="PTHR42953">
    <property type="entry name" value="HIGH-AFFINITY ZINC UPTAKE SYSTEM PROTEIN ZNUA-RELATED"/>
    <property type="match status" value="1"/>
</dbReference>
<dbReference type="InterPro" id="IPR006127">
    <property type="entry name" value="ZnuA-like"/>
</dbReference>
<keyword evidence="2 4" id="KW-0813">Transport</keyword>
<dbReference type="PANTHER" id="PTHR42953:SF3">
    <property type="entry name" value="HIGH-AFFINITY ZINC UPTAKE SYSTEM PROTEIN ZNUA"/>
    <property type="match status" value="1"/>
</dbReference>
<evidence type="ECO:0000313" key="8">
    <source>
        <dbReference type="Proteomes" id="UP000195981"/>
    </source>
</evidence>
<accession>A0A1X6X2Y5</accession>
<evidence type="ECO:0000256" key="5">
    <source>
        <dbReference type="SAM" id="MobiDB-lite"/>
    </source>
</evidence>
<dbReference type="InterPro" id="IPR006128">
    <property type="entry name" value="Lipoprotein_PsaA-like"/>
</dbReference>
<dbReference type="PROSITE" id="PS51318">
    <property type="entry name" value="TAT"/>
    <property type="match status" value="1"/>
</dbReference>
<dbReference type="SUPFAM" id="SSF53807">
    <property type="entry name" value="Helical backbone' metal receptor"/>
    <property type="match status" value="1"/>
</dbReference>